<accession>A0A5D0NEA8</accession>
<evidence type="ECO:0000256" key="1">
    <source>
        <dbReference type="ARBA" id="ARBA00007120"/>
    </source>
</evidence>
<feature type="signal peptide" evidence="3">
    <location>
        <begin position="1"/>
        <end position="19"/>
    </location>
</feature>
<dbReference type="Pfam" id="PF01161">
    <property type="entry name" value="PBP"/>
    <property type="match status" value="1"/>
</dbReference>
<dbReference type="PANTHER" id="PTHR30289">
    <property type="entry name" value="UNCHARACTERIZED PROTEIN YBCL-RELATED"/>
    <property type="match status" value="1"/>
</dbReference>
<dbReference type="SUPFAM" id="SSF49777">
    <property type="entry name" value="PEBP-like"/>
    <property type="match status" value="1"/>
</dbReference>
<evidence type="ECO:0000256" key="3">
    <source>
        <dbReference type="SAM" id="SignalP"/>
    </source>
</evidence>
<proteinExistence type="inferred from homology"/>
<sequence length="195" mass="20301">MLVVCAAAAPVAAAAPAPAAPDPAAPAPAAPKRAAFTITSSAFPPGGMIPKVHECTSSGDNDPGKKNESPPFAWSGGPAEAKSYAIIMRDLDNNALLHWIIYDIPPDVAALPQNVEHVYQPTVPKGSRQVYYRGSASLFGYQGPCSPSSVNTYEFTLYALNRATLTELNDKSTTRAAADVIAKATIATTKVSGES</sequence>
<comment type="similarity">
    <text evidence="1">Belongs to the UPF0098 family.</text>
</comment>
<evidence type="ECO:0000313" key="5">
    <source>
        <dbReference type="Proteomes" id="UP000323380"/>
    </source>
</evidence>
<dbReference type="PANTHER" id="PTHR30289:SF1">
    <property type="entry name" value="PEBP (PHOSPHATIDYLETHANOLAMINE-BINDING PROTEIN) FAMILY PROTEIN"/>
    <property type="match status" value="1"/>
</dbReference>
<dbReference type="AlphaFoldDB" id="A0A5D0NEA8"/>
<feature type="region of interest" description="Disordered" evidence="2">
    <location>
        <begin position="49"/>
        <end position="74"/>
    </location>
</feature>
<feature type="chain" id="PRO_5022962490" evidence="3">
    <location>
        <begin position="20"/>
        <end position="195"/>
    </location>
</feature>
<dbReference type="STRING" id="1220554.GCA_001552135_02007"/>
<evidence type="ECO:0000313" key="4">
    <source>
        <dbReference type="EMBL" id="TYB42545.1"/>
    </source>
</evidence>
<protein>
    <submittedName>
        <fullName evidence="4">YbhB/YbcL family Raf kinase inhibitor-like protein</fullName>
    </submittedName>
</protein>
<dbReference type="CDD" id="cd00865">
    <property type="entry name" value="PEBP_bact_arch"/>
    <property type="match status" value="1"/>
</dbReference>
<evidence type="ECO:0000256" key="2">
    <source>
        <dbReference type="SAM" id="MobiDB-lite"/>
    </source>
</evidence>
<dbReference type="EMBL" id="VSFG01000008">
    <property type="protein sequence ID" value="TYB42545.1"/>
    <property type="molecule type" value="Genomic_DNA"/>
</dbReference>
<dbReference type="Gene3D" id="3.90.280.10">
    <property type="entry name" value="PEBP-like"/>
    <property type="match status" value="1"/>
</dbReference>
<dbReference type="InterPro" id="IPR008914">
    <property type="entry name" value="PEBP"/>
</dbReference>
<organism evidence="4 5">
    <name type="scientific">Actinomadura chibensis</name>
    <dbReference type="NCBI Taxonomy" id="392828"/>
    <lineage>
        <taxon>Bacteria</taxon>
        <taxon>Bacillati</taxon>
        <taxon>Actinomycetota</taxon>
        <taxon>Actinomycetes</taxon>
        <taxon>Streptosporangiales</taxon>
        <taxon>Thermomonosporaceae</taxon>
        <taxon>Actinomadura</taxon>
    </lineage>
</organism>
<comment type="caution">
    <text evidence="4">The sequence shown here is derived from an EMBL/GenBank/DDBJ whole genome shotgun (WGS) entry which is preliminary data.</text>
</comment>
<name>A0A5D0NEA8_9ACTN</name>
<gene>
    <name evidence="4" type="ORF">FXF69_30925</name>
</gene>
<keyword evidence="5" id="KW-1185">Reference proteome</keyword>
<dbReference type="InterPro" id="IPR036610">
    <property type="entry name" value="PEBP-like_sf"/>
</dbReference>
<reference evidence="4 5" key="1">
    <citation type="submission" date="2019-08" db="EMBL/GenBank/DDBJ databases">
        <title>Actinomadura sp. nov. CYP1-5 isolated from mountain soil.</title>
        <authorList>
            <person name="Songsumanus A."/>
            <person name="Kuncharoen N."/>
            <person name="Kudo T."/>
            <person name="Yuki M."/>
            <person name="Igarashi Y."/>
            <person name="Tanasupawat S."/>
        </authorList>
    </citation>
    <scope>NUCLEOTIDE SEQUENCE [LARGE SCALE GENOMIC DNA]</scope>
    <source>
        <strain evidence="4 5">JCM 14158</strain>
    </source>
</reference>
<keyword evidence="3" id="KW-0732">Signal</keyword>
<dbReference type="NCBIfam" id="TIGR00481">
    <property type="entry name" value="YbhB/YbcL family Raf kinase inhibitor-like protein"/>
    <property type="match status" value="1"/>
</dbReference>
<dbReference type="InterPro" id="IPR005247">
    <property type="entry name" value="YbhB_YbcL/LppC-like"/>
</dbReference>
<dbReference type="Proteomes" id="UP000323380">
    <property type="component" value="Unassembled WGS sequence"/>
</dbReference>